<dbReference type="InterPro" id="IPR058731">
    <property type="entry name" value="Znf-B_box_ZFPL1-like"/>
</dbReference>
<dbReference type="PROSITE" id="PS50089">
    <property type="entry name" value="ZF_RING_2"/>
    <property type="match status" value="1"/>
</dbReference>
<keyword evidence="4 11" id="KW-0812">Transmembrane</keyword>
<evidence type="ECO:0000259" key="13">
    <source>
        <dbReference type="PROSITE" id="PS50089"/>
    </source>
</evidence>
<keyword evidence="5 11" id="KW-0479">Metal-binding</keyword>
<reference evidence="15" key="1">
    <citation type="submission" date="2010-08" db="EMBL/GenBank/DDBJ databases">
        <authorList>
            <consortium name="Caenorhabditis japonica Sequencing Consortium"/>
            <person name="Wilson R.K."/>
        </authorList>
    </citation>
    <scope>NUCLEOTIDE SEQUENCE [LARGE SCALE GENOMIC DNA]</scope>
    <source>
        <strain evidence="15">DF5081</strain>
    </source>
</reference>
<dbReference type="GO" id="GO:0005794">
    <property type="term" value="C:Golgi apparatus"/>
    <property type="evidence" value="ECO:0007669"/>
    <property type="project" value="TreeGrafter"/>
</dbReference>
<dbReference type="AlphaFoldDB" id="A0A8R1HSN9"/>
<evidence type="ECO:0000256" key="12">
    <source>
        <dbReference type="SAM" id="MobiDB-lite"/>
    </source>
</evidence>
<dbReference type="CDD" id="cd16487">
    <property type="entry name" value="mRING-H2-C3DHC3_ZFPL1"/>
    <property type="match status" value="1"/>
</dbReference>
<keyword evidence="15" id="KW-1185">Reference proteome</keyword>
<evidence type="ECO:0000256" key="4">
    <source>
        <dbReference type="ARBA" id="ARBA00022692"/>
    </source>
</evidence>
<comment type="similarity">
    <text evidence="2 11">Belongs to the ZFPL1 family.</text>
</comment>
<dbReference type="PANTHER" id="PTHR12981:SF0">
    <property type="entry name" value="ZINC FINGER PROTEIN-LIKE 1"/>
    <property type="match status" value="1"/>
</dbReference>
<evidence type="ECO:0000256" key="2">
    <source>
        <dbReference type="ARBA" id="ARBA00005561"/>
    </source>
</evidence>
<evidence type="ECO:0000256" key="8">
    <source>
        <dbReference type="ARBA" id="ARBA00022989"/>
    </source>
</evidence>
<name>A0A8R1HSN9_CAEJA</name>
<evidence type="ECO:0000256" key="11">
    <source>
        <dbReference type="RuleBase" id="RU369078"/>
    </source>
</evidence>
<keyword evidence="8 11" id="KW-1133">Transmembrane helix</keyword>
<organism evidence="14 15">
    <name type="scientific">Caenorhabditis japonica</name>
    <dbReference type="NCBI Taxonomy" id="281687"/>
    <lineage>
        <taxon>Eukaryota</taxon>
        <taxon>Metazoa</taxon>
        <taxon>Ecdysozoa</taxon>
        <taxon>Nematoda</taxon>
        <taxon>Chromadorea</taxon>
        <taxon>Rhabditida</taxon>
        <taxon>Rhabditina</taxon>
        <taxon>Rhabditomorpha</taxon>
        <taxon>Rhabditoidea</taxon>
        <taxon>Rhabditidae</taxon>
        <taxon>Peloderinae</taxon>
        <taxon>Caenorhabditis</taxon>
    </lineage>
</organism>
<evidence type="ECO:0000256" key="6">
    <source>
        <dbReference type="ARBA" id="ARBA00022771"/>
    </source>
</evidence>
<evidence type="ECO:0000256" key="5">
    <source>
        <dbReference type="ARBA" id="ARBA00022723"/>
    </source>
</evidence>
<feature type="transmembrane region" description="Helical" evidence="11">
    <location>
        <begin position="266"/>
        <end position="285"/>
    </location>
</feature>
<evidence type="ECO:0000256" key="9">
    <source>
        <dbReference type="ARBA" id="ARBA00023136"/>
    </source>
</evidence>
<keyword evidence="7 11" id="KW-0862">Zinc</keyword>
<dbReference type="GO" id="GO:0016020">
    <property type="term" value="C:membrane"/>
    <property type="evidence" value="ECO:0007669"/>
    <property type="project" value="UniProtKB-SubCell"/>
</dbReference>
<dbReference type="InterPro" id="IPR039043">
    <property type="entry name" value="ZFPL1"/>
</dbReference>
<dbReference type="GO" id="GO:0008270">
    <property type="term" value="F:zinc ion binding"/>
    <property type="evidence" value="ECO:0007669"/>
    <property type="project" value="UniProtKB-UniRule"/>
</dbReference>
<reference evidence="14" key="2">
    <citation type="submission" date="2022-06" db="UniProtKB">
        <authorList>
            <consortium name="EnsemblMetazoa"/>
        </authorList>
    </citation>
    <scope>IDENTIFICATION</scope>
    <source>
        <strain evidence="14">DF5081</strain>
    </source>
</reference>
<keyword evidence="9 11" id="KW-0472">Membrane</keyword>
<protein>
    <recommendedName>
        <fullName evidence="3 11">Zinc finger protein-like 1 homolog</fullName>
    </recommendedName>
</protein>
<dbReference type="SMART" id="SM00184">
    <property type="entry name" value="RING"/>
    <property type="match status" value="1"/>
</dbReference>
<feature type="region of interest" description="Disordered" evidence="12">
    <location>
        <begin position="147"/>
        <end position="183"/>
    </location>
</feature>
<feature type="domain" description="RING-type" evidence="13">
    <location>
        <begin position="53"/>
        <end position="101"/>
    </location>
</feature>
<dbReference type="InterPro" id="IPR001841">
    <property type="entry name" value="Znf_RING"/>
</dbReference>
<dbReference type="Gene3D" id="3.30.40.10">
    <property type="entry name" value="Zinc/RING finger domain, C3HC4 (zinc finger)"/>
    <property type="match status" value="1"/>
</dbReference>
<dbReference type="InterPro" id="IPR058730">
    <property type="entry name" value="U-box_ZFPL1-like"/>
</dbReference>
<dbReference type="EnsemblMetazoa" id="CJA08709.1">
    <property type="protein sequence ID" value="CJA08709.1"/>
    <property type="gene ID" value="WBGene00127913"/>
</dbReference>
<dbReference type="Pfam" id="PF25993">
    <property type="entry name" value="zf-B_box_ZFPL1"/>
    <property type="match status" value="1"/>
</dbReference>
<evidence type="ECO:0000256" key="1">
    <source>
        <dbReference type="ARBA" id="ARBA00004167"/>
    </source>
</evidence>
<evidence type="ECO:0000313" key="15">
    <source>
        <dbReference type="Proteomes" id="UP000005237"/>
    </source>
</evidence>
<sequence>MGLCKCPKRKVTNLFCYEHRVNVCEFCLVDNHPNCVVQSYLNWLTDQDYDPNCYLCKTSLAEGDTIRLNCLHLLHWRCFDDWAASFPATTAPAGYRCPCCSHEVFPQLNEVSPLIEKLREQLKQSNWARSALGLPILPELNRPAPKNPPVAFAAPPPPPPAPISAAHANPATVKPETHNRSTTPATHLEMGEESASYSISQNDVTFSRKKNYAPETSSDTRPLLNRDADNEENKYKRRPTIDWMRGLWRAKHGTSGSQERISPRKLALFVIFLTVLALITIITVLKRAGLNSAEHQDPMFDPMANPNIRIALDDSRLPHL</sequence>
<dbReference type="Pfam" id="PF25998">
    <property type="entry name" value="U-box_ZFPL1"/>
    <property type="match status" value="1"/>
</dbReference>
<proteinExistence type="inferred from homology"/>
<feature type="region of interest" description="Disordered" evidence="12">
    <location>
        <begin position="208"/>
        <end position="232"/>
    </location>
</feature>
<dbReference type="Proteomes" id="UP000005237">
    <property type="component" value="Unassembled WGS sequence"/>
</dbReference>
<evidence type="ECO:0000313" key="14">
    <source>
        <dbReference type="EnsemblMetazoa" id="CJA08709.1"/>
    </source>
</evidence>
<evidence type="ECO:0000256" key="3">
    <source>
        <dbReference type="ARBA" id="ARBA00013701"/>
    </source>
</evidence>
<accession>A0A8R1HSN9</accession>
<evidence type="ECO:0000256" key="10">
    <source>
        <dbReference type="PROSITE-ProRule" id="PRU00175"/>
    </source>
</evidence>
<keyword evidence="6 10" id="KW-0863">Zinc-finger</keyword>
<dbReference type="PANTHER" id="PTHR12981">
    <property type="entry name" value="ZINC FINGER PROTEIN-LIKE 1"/>
    <property type="match status" value="1"/>
</dbReference>
<dbReference type="SUPFAM" id="SSF57850">
    <property type="entry name" value="RING/U-box"/>
    <property type="match status" value="1"/>
</dbReference>
<evidence type="ECO:0000256" key="7">
    <source>
        <dbReference type="ARBA" id="ARBA00022833"/>
    </source>
</evidence>
<comment type="subcellular location">
    <subcellularLocation>
        <location evidence="1 11">Membrane</location>
        <topology evidence="1 11">Single-pass membrane protein</topology>
    </subcellularLocation>
</comment>
<dbReference type="InterPro" id="IPR013083">
    <property type="entry name" value="Znf_RING/FYVE/PHD"/>
</dbReference>